<dbReference type="InterPro" id="IPR038081">
    <property type="entry name" value="CalX-like_sf"/>
</dbReference>
<keyword evidence="5" id="KW-1185">Reference proteome</keyword>
<evidence type="ECO:0000313" key="5">
    <source>
        <dbReference type="Proteomes" id="UP000643701"/>
    </source>
</evidence>
<dbReference type="SUPFAM" id="SSF141072">
    <property type="entry name" value="CalX-like"/>
    <property type="match status" value="1"/>
</dbReference>
<reference evidence="4" key="1">
    <citation type="submission" date="2020-03" db="EMBL/GenBank/DDBJ databases">
        <title>Psychroflexus Maritimus sp. nov., isolate from marine sediment.</title>
        <authorList>
            <person name="Zhong Y.-L."/>
        </authorList>
    </citation>
    <scope>NUCLEOTIDE SEQUENCE</scope>
    <source>
        <strain evidence="4">C1</strain>
    </source>
</reference>
<protein>
    <submittedName>
        <fullName evidence="4">T9SS type A sorting domain-containing protein</fullName>
    </submittedName>
</protein>
<dbReference type="NCBIfam" id="TIGR04183">
    <property type="entry name" value="Por_Secre_tail"/>
    <property type="match status" value="1"/>
</dbReference>
<comment type="caution">
    <text evidence="4">The sequence shown here is derived from an EMBL/GenBank/DDBJ whole genome shotgun (WGS) entry which is preliminary data.</text>
</comment>
<proteinExistence type="predicted"/>
<evidence type="ECO:0000256" key="2">
    <source>
        <dbReference type="SAM" id="SignalP"/>
    </source>
</evidence>
<feature type="chain" id="PRO_5037293666" evidence="2">
    <location>
        <begin position="24"/>
        <end position="1347"/>
    </location>
</feature>
<evidence type="ECO:0000313" key="4">
    <source>
        <dbReference type="EMBL" id="NGZ89409.1"/>
    </source>
</evidence>
<dbReference type="Pfam" id="PF18962">
    <property type="entry name" value="Por_Secre_tail"/>
    <property type="match status" value="1"/>
</dbReference>
<evidence type="ECO:0000256" key="1">
    <source>
        <dbReference type="ARBA" id="ARBA00022729"/>
    </source>
</evidence>
<keyword evidence="1 2" id="KW-0732">Signal</keyword>
<dbReference type="RefSeq" id="WP_166399676.1">
    <property type="nucleotide sequence ID" value="NZ_JAANAS010000037.1"/>
</dbReference>
<dbReference type="InterPro" id="IPR026444">
    <property type="entry name" value="Secre_tail"/>
</dbReference>
<feature type="signal peptide" evidence="2">
    <location>
        <begin position="1"/>
        <end position="23"/>
    </location>
</feature>
<feature type="domain" description="Secretion system C-terminal sorting" evidence="3">
    <location>
        <begin position="1279"/>
        <end position="1345"/>
    </location>
</feature>
<accession>A0A967ABV5</accession>
<dbReference type="Proteomes" id="UP000643701">
    <property type="component" value="Unassembled WGS sequence"/>
</dbReference>
<gene>
    <name evidence="4" type="ORF">G7034_03990</name>
</gene>
<sequence length="1347" mass="142527">MKKLLQSGLLFLTTFLFSTMSWGQITENFDTGLSGSYTTGSQTLNSGVWTTANVLQESSSDARSGFAARLNDNMPESSLTTPEINSGVGEISFWYRELNSGGGTFKVQVSSDGTNFSDVDSQTYSGSTYSQYIYTLNQSGTVYIKILIENQEGHLIIDDFSTTAFTATTTETINLSETTLSGLDYVDGNGPSTEQTFTAEGSNLTADITVTAPTNFEISTTSGSGFGSSVTLTETSGSVSSTPIYVRLASGLAVDTYSGTLSATSTGATQQDVSLSGEVSAATCAGTSTSFPFNGVTGSTNLEHSSSNPPGSSGEDCGTNYLIYYDTAPSTDSSVNFLRSNTTDDLIESADWGGEGKFETFAIDVSGETSVDIETFGNTTNSGFNAGGEEFQWWYTLDGGTQINLGSAISGTGSLAVGPTTIDVTAVNEIIVGFTFNMNGGSDGFEDVDVTVTATPTAPEVGFDSASSTVNETNATFTINIPVTLSNFSSNVDLSVSVDGSSTAEASDYTLNTTSLSFTGNGTQNISLDINPDAGYDDETIILEIAETTSTGVTITTSQHTVTVLDDETAPLGWQITAEDTDFVIDFDNTVAGVNNGQFNGSGFSPSPATGQLNSEAWKTTGMSDGDSNFGDTETSGDFARGPSTGGETTGGFYAFETSSNNLSLGFQGAGSDFTPGTITLRAQNQTGTTVTDVDLSYILYVYNDQDRANSFNFEYSTDGSNYTTVASLDFTSQEVADGSPVWASNSKSTSISNLSIADGAYFYLRWESDDVSVSGSRDELAIDDITINFNPVIYIYDNGWNTNPVVASTAANDIKVINGTANITQELVANNLEIALGATLNISPSGVLDLAGDITNNGDLVFQSDENGTAQLAEFTGSITGDVTVERYIPAKRAFRLLSSAVGGESIANTWQQDTHITGTGGATNGFDVTGTNNPSMFTFDNTITDQTSGAGWQATANTNVTNLEAGTPYRLMVRGDLSIDLTDNDAPANDVTLSASGTMHTGSFTPTLATAANNYSFVGNPYQAVVDFGAVTTTNLTGYLYVWDASIAGDNGRGGYTVVDAADGSEVTGISPHSSAANQYIMPGQAFFVQNNGTGNGSITFEEVDKATAQSQVSIFSEYTNFYINSRLYKASALQNGEMESDAIGLRFNEQYTTIGSEEDASKLANPGENYAIVNNGFKSIDKQNIPTDGHQVDLLIVNYEENAYSLSFTLGNQPEALKVYLNDSYLATQTELTESTTYNFTVDANVPESIDQNRFHLSFETVALGQQDFTEVQVRLYPNPVVDELQIELPASVLVNSVKIFNLLGQEVIASTRPQVDVRLLSSGFYLVQVDTSAGTVTKKIIKK</sequence>
<name>A0A967ABV5_9FLAO</name>
<dbReference type="EMBL" id="JAANAS010000037">
    <property type="protein sequence ID" value="NGZ89409.1"/>
    <property type="molecule type" value="Genomic_DNA"/>
</dbReference>
<evidence type="ECO:0000259" key="3">
    <source>
        <dbReference type="Pfam" id="PF18962"/>
    </source>
</evidence>
<organism evidence="4 5">
    <name type="scientific">Psychroflexus maritimus</name>
    <dbReference type="NCBI Taxonomy" id="2714865"/>
    <lineage>
        <taxon>Bacteria</taxon>
        <taxon>Pseudomonadati</taxon>
        <taxon>Bacteroidota</taxon>
        <taxon>Flavobacteriia</taxon>
        <taxon>Flavobacteriales</taxon>
        <taxon>Flavobacteriaceae</taxon>
        <taxon>Psychroflexus</taxon>
    </lineage>
</organism>
<dbReference type="Gene3D" id="2.60.40.2030">
    <property type="match status" value="1"/>
</dbReference>